<keyword evidence="1" id="KW-0472">Membrane</keyword>
<name>A0A086A692_9FLAO</name>
<dbReference type="EMBL" id="JPRH01000004">
    <property type="protein sequence ID" value="KFF12206.1"/>
    <property type="molecule type" value="Genomic_DNA"/>
</dbReference>
<comment type="caution">
    <text evidence="2">The sequence shown here is derived from an EMBL/GenBank/DDBJ whole genome shotgun (WGS) entry which is preliminary data.</text>
</comment>
<feature type="transmembrane region" description="Helical" evidence="1">
    <location>
        <begin position="156"/>
        <end position="182"/>
    </location>
</feature>
<feature type="transmembrane region" description="Helical" evidence="1">
    <location>
        <begin position="258"/>
        <end position="278"/>
    </location>
</feature>
<feature type="transmembrane region" description="Helical" evidence="1">
    <location>
        <begin position="285"/>
        <end position="304"/>
    </location>
</feature>
<evidence type="ECO:0008006" key="4">
    <source>
        <dbReference type="Google" id="ProtNLM"/>
    </source>
</evidence>
<sequence>MSETRISRFPIYAVVITVLFKLLFLLTHYIQEDAFITWRVAQNLLDYGVIGFNGDTKISASTTHFYVFVSYFFNLIFGKEHFIEPLLIFNSILFTIGTLFLSNLVLKNPWHKAIFIFLLGILPPGIKISILGMEYGILFFLEMALLYYGFHQQKKLAFIVLPILILFTRIDTVIFLGIVFLVDLFWNKKIRWNYVLGGVLGVLTTVAFNWFYFGELVNNTIVAKKLLYDHSFTFQQNLNYFIISFGNFWGMLKLPGNFNIITIVVLIFEIVCFIYLIRQRDKRNYFLWMIFIFGWAKQIIFLSQKSLFDWYYWVPQLLLFVPVLIFVLEQKEKRNWWISSLAVFYILPMLAFQTIHSIATGNGEWNYRRTIGLFLNTYEKDKNQWILLEPAGYVPYFSGLKTIDEVGLVDKQIQEEAIKDKKHYWINTVEKRKPKYLLSYNNLFKGEDAEYYQIHYKLLKEFRVKDHLKSNNKILEKIYILKPSGTDYNLYERVRD</sequence>
<keyword evidence="3" id="KW-1185">Reference proteome</keyword>
<dbReference type="eggNOG" id="ENOG5033MHH">
    <property type="taxonomic scope" value="Bacteria"/>
</dbReference>
<evidence type="ECO:0000313" key="3">
    <source>
        <dbReference type="Proteomes" id="UP000028705"/>
    </source>
</evidence>
<keyword evidence="1" id="KW-1133">Transmembrane helix</keyword>
<protein>
    <recommendedName>
        <fullName evidence="4">Glycosyltransferase RgtA/B/C/D-like domain-containing protein</fullName>
    </recommendedName>
</protein>
<accession>A0A086A692</accession>
<keyword evidence="1" id="KW-0812">Transmembrane</keyword>
<dbReference type="RefSeq" id="WP_034711356.1">
    <property type="nucleotide sequence ID" value="NZ_JPRH01000004.1"/>
</dbReference>
<feature type="transmembrane region" description="Helical" evidence="1">
    <location>
        <begin position="335"/>
        <end position="352"/>
    </location>
</feature>
<gene>
    <name evidence="2" type="ORF">IW15_11635</name>
</gene>
<dbReference type="STRING" id="445961.IW15_11635"/>
<feature type="transmembrane region" description="Helical" evidence="1">
    <location>
        <begin position="9"/>
        <end position="30"/>
    </location>
</feature>
<dbReference type="AlphaFoldDB" id="A0A086A692"/>
<dbReference type="Proteomes" id="UP000028705">
    <property type="component" value="Unassembled WGS sequence"/>
</dbReference>
<evidence type="ECO:0000313" key="2">
    <source>
        <dbReference type="EMBL" id="KFF12206.1"/>
    </source>
</evidence>
<evidence type="ECO:0000256" key="1">
    <source>
        <dbReference type="SAM" id="Phobius"/>
    </source>
</evidence>
<feature type="transmembrane region" description="Helical" evidence="1">
    <location>
        <begin position="310"/>
        <end position="328"/>
    </location>
</feature>
<dbReference type="OrthoDB" id="1270387at2"/>
<feature type="transmembrane region" description="Helical" evidence="1">
    <location>
        <begin position="86"/>
        <end position="104"/>
    </location>
</feature>
<organism evidence="2 3">
    <name type="scientific">Chryseobacterium soli</name>
    <dbReference type="NCBI Taxonomy" id="445961"/>
    <lineage>
        <taxon>Bacteria</taxon>
        <taxon>Pseudomonadati</taxon>
        <taxon>Bacteroidota</taxon>
        <taxon>Flavobacteriia</taxon>
        <taxon>Flavobacteriales</taxon>
        <taxon>Weeksellaceae</taxon>
        <taxon>Chryseobacterium group</taxon>
        <taxon>Chryseobacterium</taxon>
    </lineage>
</organism>
<feature type="transmembrane region" description="Helical" evidence="1">
    <location>
        <begin position="194"/>
        <end position="213"/>
    </location>
</feature>
<reference evidence="2 3" key="1">
    <citation type="submission" date="2014-07" db="EMBL/GenBank/DDBJ databases">
        <title>Genome of Chryseobacterium soli DSM 19298.</title>
        <authorList>
            <person name="Stropko S.J."/>
            <person name="Pipes S.E."/>
            <person name="Newman J."/>
        </authorList>
    </citation>
    <scope>NUCLEOTIDE SEQUENCE [LARGE SCALE GENOMIC DNA]</scope>
    <source>
        <strain evidence="2 3">DSM 19298</strain>
    </source>
</reference>
<proteinExistence type="predicted"/>